<accession>A0A1F7SNX5</accession>
<dbReference type="EMBL" id="MGDI01000001">
    <property type="protein sequence ID" value="OGL55471.1"/>
    <property type="molecule type" value="Genomic_DNA"/>
</dbReference>
<sequence>MEPYTKLQNGSKIAVIGGGPAGSFFAHFILKFARETGIALKVDIYDRKTFATHLPKDCNMCAGVIGSNLYRRLENEGMPLGTKVIRHEVKGYAFHSNKRVVAIPQDPFSPIYTVFRGITPKPCVDEYVSFDKYLLDNAIKSGANHVPELVENIILSDRDSEKPLIKLREGTKTEEVDLVVGAFGVNSRLSKKWDFGYFPPETWHACQAEIEVEPGFIKDRHRDMIHIFTLGEKNVKFVAFTPKGRFVTISAIGEHVKIKALEEVLDYKEVRAYLPEGWRISCHCHPKIPVTAAKVPFYKRLVMVGDACDSRYLKNGIESAIYTSLFAAESAIRHGVSKEAFKKYYYPRCRKMFSFDNRFGKFLFKVNEFAASHPFFSELQFSIANFEQEKLAPKVRFFSKTLWYLFTGEMPYKKIFWKGLDPRLQLTLVWQLLKTLLKKISEISRKLSGEKPKEIDFDKASEYDFDGRGFATQPKSVKTGREKPPFIENGTTIAIIGGGPSGASCAIKLLLEAQKENKNIRVVIFEGKDFNFHYNQCMGILSPKVEECLVKELGISLPEELIKRTIKGYVLRSGRKEIFLDQKNRDKRYYTVRRVEFDRFLLDKARETGVEVVNSRVSGVEFVRTANNDEVRIYCESQYFRADAVVGAFGLDEAMLNQFEHATANFYPYKRPKGYLKTFITKIHTDPEFINKKFNDSIFAFLLSSLPTVEFGAIGPKGDHIIINIAGKNVTSLDMDFFLNQPQVKSLLPEYDKSQLNYYAGRFPTSAAKNTYGHRYVIVGDATGWMKPFKSQGINVAMITGIRAALVMHRYGFSRKAFSEYAYKCMDLTEDYYHGILMRRLCNISTNYHIIDGIIHISQRNEKLYKLIYDFVSGEKSYKEIVAELLEFSIYRDLASELLKSFFSKSR</sequence>
<evidence type="ECO:0000313" key="1">
    <source>
        <dbReference type="EMBL" id="OGL55471.1"/>
    </source>
</evidence>
<dbReference type="InterPro" id="IPR050407">
    <property type="entry name" value="Geranylgeranyl_reductase"/>
</dbReference>
<reference evidence="1 2" key="1">
    <citation type="journal article" date="2016" name="Nat. Commun.">
        <title>Thousands of microbial genomes shed light on interconnected biogeochemical processes in an aquifer system.</title>
        <authorList>
            <person name="Anantharaman K."/>
            <person name="Brown C.T."/>
            <person name="Hug L.A."/>
            <person name="Sharon I."/>
            <person name="Castelle C.J."/>
            <person name="Probst A.J."/>
            <person name="Thomas B.C."/>
            <person name="Singh A."/>
            <person name="Wilkins M.J."/>
            <person name="Karaoz U."/>
            <person name="Brodie E.L."/>
            <person name="Williams K.H."/>
            <person name="Hubbard S.S."/>
            <person name="Banfield J.F."/>
        </authorList>
    </citation>
    <scope>NUCLEOTIDE SEQUENCE [LARGE SCALE GENOMIC DNA]</scope>
</reference>
<dbReference type="InterPro" id="IPR036188">
    <property type="entry name" value="FAD/NAD-bd_sf"/>
</dbReference>
<dbReference type="Gene3D" id="3.50.50.60">
    <property type="entry name" value="FAD/NAD(P)-binding domain"/>
    <property type="match status" value="2"/>
</dbReference>
<dbReference type="SUPFAM" id="SSF51905">
    <property type="entry name" value="FAD/NAD(P)-binding domain"/>
    <property type="match status" value="2"/>
</dbReference>
<comment type="caution">
    <text evidence="1">The sequence shown here is derived from an EMBL/GenBank/DDBJ whole genome shotgun (WGS) entry which is preliminary data.</text>
</comment>
<evidence type="ECO:0000313" key="2">
    <source>
        <dbReference type="Proteomes" id="UP000178082"/>
    </source>
</evidence>
<organism evidence="1 2">
    <name type="scientific">Candidatus Schekmanbacteria bacterium RIFCSPLOWO2_12_FULL_38_15</name>
    <dbReference type="NCBI Taxonomy" id="1817883"/>
    <lineage>
        <taxon>Bacteria</taxon>
        <taxon>Candidatus Schekmaniibacteriota</taxon>
    </lineage>
</organism>
<dbReference type="Proteomes" id="UP000178082">
    <property type="component" value="Unassembled WGS sequence"/>
</dbReference>
<name>A0A1F7SNX5_9BACT</name>
<evidence type="ECO:0008006" key="3">
    <source>
        <dbReference type="Google" id="ProtNLM"/>
    </source>
</evidence>
<proteinExistence type="predicted"/>
<dbReference type="STRING" id="1817883.A3G31_01515"/>
<dbReference type="PANTHER" id="PTHR42685">
    <property type="entry name" value="GERANYLGERANYL DIPHOSPHATE REDUCTASE"/>
    <property type="match status" value="1"/>
</dbReference>
<gene>
    <name evidence="1" type="ORF">A3G31_01515</name>
</gene>
<dbReference type="PANTHER" id="PTHR42685:SF22">
    <property type="entry name" value="CONDITIONED MEDIUM FACTOR RECEPTOR 1"/>
    <property type="match status" value="1"/>
</dbReference>
<protein>
    <recommendedName>
        <fullName evidence="3">FAD/NAD(P)-binding domain-containing protein</fullName>
    </recommendedName>
</protein>
<dbReference type="AlphaFoldDB" id="A0A1F7SNX5"/>